<name>N1PFY6_DOTSN</name>
<evidence type="ECO:0000313" key="2">
    <source>
        <dbReference type="EMBL" id="EME41272.1"/>
    </source>
</evidence>
<dbReference type="Proteomes" id="UP000016933">
    <property type="component" value="Unassembled WGS sequence"/>
</dbReference>
<dbReference type="InterPro" id="IPR053221">
    <property type="entry name" value="Burnettramic_acid_biosynth"/>
</dbReference>
<dbReference type="PANTHER" id="PTHR38887:SF1">
    <property type="entry name" value="RAS MODIFICATION PROTEIN ERF4"/>
    <property type="match status" value="1"/>
</dbReference>
<reference evidence="2 3" key="2">
    <citation type="journal article" date="2012" name="PLoS Pathog.">
        <title>Diverse lifestyles and strategies of plant pathogenesis encoded in the genomes of eighteen Dothideomycetes fungi.</title>
        <authorList>
            <person name="Ohm R.A."/>
            <person name="Feau N."/>
            <person name="Henrissat B."/>
            <person name="Schoch C.L."/>
            <person name="Horwitz B.A."/>
            <person name="Barry K.W."/>
            <person name="Condon B.J."/>
            <person name="Copeland A.C."/>
            <person name="Dhillon B."/>
            <person name="Glaser F."/>
            <person name="Hesse C.N."/>
            <person name="Kosti I."/>
            <person name="LaButti K."/>
            <person name="Lindquist E.A."/>
            <person name="Lucas S."/>
            <person name="Salamov A.A."/>
            <person name="Bradshaw R.E."/>
            <person name="Ciuffetti L."/>
            <person name="Hamelin R.C."/>
            <person name="Kema G.H.J."/>
            <person name="Lawrence C."/>
            <person name="Scott J.A."/>
            <person name="Spatafora J.W."/>
            <person name="Turgeon B.G."/>
            <person name="de Wit P.J.G.M."/>
            <person name="Zhong S."/>
            <person name="Goodwin S.B."/>
            <person name="Grigoriev I.V."/>
        </authorList>
    </citation>
    <scope>NUCLEOTIDE SEQUENCE [LARGE SCALE GENOMIC DNA]</scope>
    <source>
        <strain evidence="3">NZE10 / CBS 128990</strain>
    </source>
</reference>
<sequence length="409" mass="46045">MTTSQLASDANQMRVVTLQQGPIPGSDHENTLIDLNAGRESAPLNAYSMPLPCVLPQTSKSLRGAFFSPFVRAYVPELERHGISQTEFLAFIDGLNEAFVANPVTQATSAAGAVMTQFYGVHPVQWAGMGLQTASGLVSAATSYFRTKAYTKSVNVDLFHPTGLHLKVMTTKKMLGKITHPDERLLLGPLETFDILDTSETAIMKPKQAAKAAHTETSEDDFKLRRIEALRGYIMPLDFDVPKVVAPDSLLRKMGAFQAERISKKQHKKMNKNRTKGYEDYLKKLKEADKKWAEGTKDVEKVERKLGKERAKAERKMARNPEKALKEFEKEERKLLKELDKEMEKRDKESGKERREAQKERGKVEKKEEKTANKIRWLVLSKWDGEESESGTDSDSLEGEEPPPPCPQH</sequence>
<gene>
    <name evidence="2" type="ORF">DOTSEDRAFT_55141</name>
</gene>
<dbReference type="eggNOG" id="ENOG502S9HR">
    <property type="taxonomic scope" value="Eukaryota"/>
</dbReference>
<dbReference type="STRING" id="675120.N1PFY6"/>
<dbReference type="EMBL" id="KB446542">
    <property type="protein sequence ID" value="EME41272.1"/>
    <property type="molecule type" value="Genomic_DNA"/>
</dbReference>
<dbReference type="AlphaFoldDB" id="N1PFY6"/>
<proteinExistence type="predicted"/>
<evidence type="ECO:0000313" key="3">
    <source>
        <dbReference type="Proteomes" id="UP000016933"/>
    </source>
</evidence>
<feature type="compositionally biased region" description="Basic and acidic residues" evidence="1">
    <location>
        <begin position="307"/>
        <end position="372"/>
    </location>
</feature>
<dbReference type="PANTHER" id="PTHR38887">
    <property type="entry name" value="CHROMOSOME 21, WHOLE GENOME SHOTGUN SEQUENCE"/>
    <property type="match status" value="1"/>
</dbReference>
<dbReference type="OrthoDB" id="3068835at2759"/>
<reference evidence="3" key="1">
    <citation type="journal article" date="2012" name="PLoS Genet.">
        <title>The genomes of the fungal plant pathogens Cladosporium fulvum and Dothistroma septosporum reveal adaptation to different hosts and lifestyles but also signatures of common ancestry.</title>
        <authorList>
            <person name="de Wit P.J.G.M."/>
            <person name="van der Burgt A."/>
            <person name="Oekmen B."/>
            <person name="Stergiopoulos I."/>
            <person name="Abd-Elsalam K.A."/>
            <person name="Aerts A.L."/>
            <person name="Bahkali A.H."/>
            <person name="Beenen H.G."/>
            <person name="Chettri P."/>
            <person name="Cox M.P."/>
            <person name="Datema E."/>
            <person name="de Vries R.P."/>
            <person name="Dhillon B."/>
            <person name="Ganley A.R."/>
            <person name="Griffiths S.A."/>
            <person name="Guo Y."/>
            <person name="Hamelin R.C."/>
            <person name="Henrissat B."/>
            <person name="Kabir M.S."/>
            <person name="Jashni M.K."/>
            <person name="Kema G."/>
            <person name="Klaubauf S."/>
            <person name="Lapidus A."/>
            <person name="Levasseur A."/>
            <person name="Lindquist E."/>
            <person name="Mehrabi R."/>
            <person name="Ohm R.A."/>
            <person name="Owen T.J."/>
            <person name="Salamov A."/>
            <person name="Schwelm A."/>
            <person name="Schijlen E."/>
            <person name="Sun H."/>
            <person name="van den Burg H.A."/>
            <person name="van Ham R.C.H.J."/>
            <person name="Zhang S."/>
            <person name="Goodwin S.B."/>
            <person name="Grigoriev I.V."/>
            <person name="Collemare J."/>
            <person name="Bradshaw R.E."/>
        </authorList>
    </citation>
    <scope>NUCLEOTIDE SEQUENCE [LARGE SCALE GENOMIC DNA]</scope>
    <source>
        <strain evidence="3">NZE10 / CBS 128990</strain>
    </source>
</reference>
<evidence type="ECO:0000256" key="1">
    <source>
        <dbReference type="SAM" id="MobiDB-lite"/>
    </source>
</evidence>
<organism evidence="2 3">
    <name type="scientific">Dothistroma septosporum (strain NZE10 / CBS 128990)</name>
    <name type="common">Red band needle blight fungus</name>
    <name type="synonym">Mycosphaerella pini</name>
    <dbReference type="NCBI Taxonomy" id="675120"/>
    <lineage>
        <taxon>Eukaryota</taxon>
        <taxon>Fungi</taxon>
        <taxon>Dikarya</taxon>
        <taxon>Ascomycota</taxon>
        <taxon>Pezizomycotina</taxon>
        <taxon>Dothideomycetes</taxon>
        <taxon>Dothideomycetidae</taxon>
        <taxon>Mycosphaerellales</taxon>
        <taxon>Mycosphaerellaceae</taxon>
        <taxon>Dothistroma</taxon>
    </lineage>
</organism>
<accession>N1PFY6</accession>
<keyword evidence="3" id="KW-1185">Reference proteome</keyword>
<dbReference type="HOGENOM" id="CLU_056032_0_0_1"/>
<protein>
    <submittedName>
        <fullName evidence="2">Uncharacterized protein</fullName>
    </submittedName>
</protein>
<dbReference type="OMA" id="KDRAKAH"/>
<feature type="compositionally biased region" description="Acidic residues" evidence="1">
    <location>
        <begin position="386"/>
        <end position="401"/>
    </location>
</feature>
<feature type="region of interest" description="Disordered" evidence="1">
    <location>
        <begin position="307"/>
        <end position="409"/>
    </location>
</feature>